<evidence type="ECO:0000256" key="2">
    <source>
        <dbReference type="SAM" id="MobiDB-lite"/>
    </source>
</evidence>
<dbReference type="Pfam" id="PF00098">
    <property type="entry name" value="zf-CCHC"/>
    <property type="match status" value="1"/>
</dbReference>
<dbReference type="PANTHER" id="PTHR24559">
    <property type="entry name" value="TRANSPOSON TY3-I GAG-POL POLYPROTEIN"/>
    <property type="match status" value="1"/>
</dbReference>
<dbReference type="PROSITE" id="PS50158">
    <property type="entry name" value="ZF_CCHC"/>
    <property type="match status" value="1"/>
</dbReference>
<dbReference type="SMART" id="SM00343">
    <property type="entry name" value="ZnF_C2HC"/>
    <property type="match status" value="1"/>
</dbReference>
<dbReference type="InterPro" id="IPR043128">
    <property type="entry name" value="Rev_trsase/Diguanyl_cyclase"/>
</dbReference>
<keyword evidence="1" id="KW-0862">Zinc</keyword>
<accession>A0AAD8VY81</accession>
<evidence type="ECO:0000313" key="5">
    <source>
        <dbReference type="Proteomes" id="UP001231189"/>
    </source>
</evidence>
<dbReference type="InterPro" id="IPR036875">
    <property type="entry name" value="Znf_CCHC_sf"/>
</dbReference>
<dbReference type="SUPFAM" id="SSF56672">
    <property type="entry name" value="DNA/RNA polymerases"/>
    <property type="match status" value="1"/>
</dbReference>
<dbReference type="GO" id="GO:0003676">
    <property type="term" value="F:nucleic acid binding"/>
    <property type="evidence" value="ECO:0007669"/>
    <property type="project" value="InterPro"/>
</dbReference>
<dbReference type="Proteomes" id="UP001231189">
    <property type="component" value="Unassembled WGS sequence"/>
</dbReference>
<feature type="region of interest" description="Disordered" evidence="2">
    <location>
        <begin position="1"/>
        <end position="86"/>
    </location>
</feature>
<evidence type="ECO:0000256" key="1">
    <source>
        <dbReference type="PROSITE-ProRule" id="PRU00047"/>
    </source>
</evidence>
<reference evidence="4" key="1">
    <citation type="submission" date="2023-07" db="EMBL/GenBank/DDBJ databases">
        <title>A chromosome-level genome assembly of Lolium multiflorum.</title>
        <authorList>
            <person name="Chen Y."/>
            <person name="Copetti D."/>
            <person name="Kolliker R."/>
            <person name="Studer B."/>
        </authorList>
    </citation>
    <scope>NUCLEOTIDE SEQUENCE</scope>
    <source>
        <strain evidence="4">02402/16</strain>
        <tissue evidence="4">Leaf</tissue>
    </source>
</reference>
<sequence>MMNQSGPSNAPRYRPNSGGGFRTNKPNAQMSRPVYQNRSGGNPRPGGHYNNNTNNNFNRAPPRAPNHNNSNNNTNTAPRTGSNAIPVANKQDKTTITCYECGVVGHYSNECPKRLAKLAGNPAPPAQQQRRVSTGKKFAPNNPNNRGGRLYHMNAEEAQEAPDVVLVLFVDKKDGATRLVTDYRKLNDVTIKNKYPLPKIEDLFDQLTGAQVFSKIDLRTGYHQLKIRATDIPKTPLPPDMDLATPSPQPAAAAAHESPEQEAAIGDATASRRFLIANVAAHIADDRRSSDELADPLPPSPVSPLSPETKASLDRAISF</sequence>
<feature type="region of interest" description="Disordered" evidence="2">
    <location>
        <begin position="120"/>
        <end position="144"/>
    </location>
</feature>
<keyword evidence="1" id="KW-0479">Metal-binding</keyword>
<feature type="domain" description="CCHC-type" evidence="3">
    <location>
        <begin position="98"/>
        <end position="113"/>
    </location>
</feature>
<keyword evidence="1" id="KW-0863">Zinc-finger</keyword>
<dbReference type="InterPro" id="IPR000477">
    <property type="entry name" value="RT_dom"/>
</dbReference>
<evidence type="ECO:0000313" key="4">
    <source>
        <dbReference type="EMBL" id="KAK1625968.1"/>
    </source>
</evidence>
<protein>
    <recommendedName>
        <fullName evidence="3">CCHC-type domain-containing protein</fullName>
    </recommendedName>
</protein>
<feature type="compositionally biased region" description="Low complexity" evidence="2">
    <location>
        <begin position="244"/>
        <end position="264"/>
    </location>
</feature>
<dbReference type="Gene3D" id="3.10.10.10">
    <property type="entry name" value="HIV Type 1 Reverse Transcriptase, subunit A, domain 1"/>
    <property type="match status" value="1"/>
</dbReference>
<dbReference type="InterPro" id="IPR001878">
    <property type="entry name" value="Znf_CCHC"/>
</dbReference>
<dbReference type="SUPFAM" id="SSF57756">
    <property type="entry name" value="Retrovirus zinc finger-like domains"/>
    <property type="match status" value="1"/>
</dbReference>
<dbReference type="InterPro" id="IPR043502">
    <property type="entry name" value="DNA/RNA_pol_sf"/>
</dbReference>
<proteinExistence type="predicted"/>
<dbReference type="Gene3D" id="4.10.60.10">
    <property type="entry name" value="Zinc finger, CCHC-type"/>
    <property type="match status" value="1"/>
</dbReference>
<dbReference type="Gene3D" id="3.30.70.270">
    <property type="match status" value="1"/>
</dbReference>
<evidence type="ECO:0000259" key="3">
    <source>
        <dbReference type="PROSITE" id="PS50158"/>
    </source>
</evidence>
<gene>
    <name evidence="4" type="ORF">QYE76_000283</name>
</gene>
<dbReference type="PANTHER" id="PTHR24559:SF444">
    <property type="entry name" value="REVERSE TRANSCRIPTASE DOMAIN-CONTAINING PROTEIN"/>
    <property type="match status" value="1"/>
</dbReference>
<dbReference type="InterPro" id="IPR053134">
    <property type="entry name" value="RNA-dir_DNA_polymerase"/>
</dbReference>
<feature type="compositionally biased region" description="Polar residues" evidence="2">
    <location>
        <begin position="24"/>
        <end position="40"/>
    </location>
</feature>
<comment type="caution">
    <text evidence="4">The sequence shown here is derived from an EMBL/GenBank/DDBJ whole genome shotgun (WGS) entry which is preliminary data.</text>
</comment>
<dbReference type="Pfam" id="PF00078">
    <property type="entry name" value="RVT_1"/>
    <property type="match status" value="1"/>
</dbReference>
<dbReference type="GO" id="GO:0008270">
    <property type="term" value="F:zinc ion binding"/>
    <property type="evidence" value="ECO:0007669"/>
    <property type="project" value="UniProtKB-KW"/>
</dbReference>
<dbReference type="CDD" id="cd01647">
    <property type="entry name" value="RT_LTR"/>
    <property type="match status" value="1"/>
</dbReference>
<feature type="region of interest" description="Disordered" evidence="2">
    <location>
        <begin position="230"/>
        <end position="264"/>
    </location>
</feature>
<name>A0AAD8VY81_LOLMU</name>
<keyword evidence="5" id="KW-1185">Reference proteome</keyword>
<feature type="region of interest" description="Disordered" evidence="2">
    <location>
        <begin position="285"/>
        <end position="319"/>
    </location>
</feature>
<dbReference type="AlphaFoldDB" id="A0AAD8VY81"/>
<organism evidence="4 5">
    <name type="scientific">Lolium multiflorum</name>
    <name type="common">Italian ryegrass</name>
    <name type="synonym">Lolium perenne subsp. multiflorum</name>
    <dbReference type="NCBI Taxonomy" id="4521"/>
    <lineage>
        <taxon>Eukaryota</taxon>
        <taxon>Viridiplantae</taxon>
        <taxon>Streptophyta</taxon>
        <taxon>Embryophyta</taxon>
        <taxon>Tracheophyta</taxon>
        <taxon>Spermatophyta</taxon>
        <taxon>Magnoliopsida</taxon>
        <taxon>Liliopsida</taxon>
        <taxon>Poales</taxon>
        <taxon>Poaceae</taxon>
        <taxon>BOP clade</taxon>
        <taxon>Pooideae</taxon>
        <taxon>Poodae</taxon>
        <taxon>Poeae</taxon>
        <taxon>Poeae Chloroplast Group 2 (Poeae type)</taxon>
        <taxon>Loliodinae</taxon>
        <taxon>Loliinae</taxon>
        <taxon>Lolium</taxon>
    </lineage>
</organism>
<dbReference type="EMBL" id="JAUUTY010000005">
    <property type="protein sequence ID" value="KAK1625968.1"/>
    <property type="molecule type" value="Genomic_DNA"/>
</dbReference>
<feature type="compositionally biased region" description="Low complexity" evidence="2">
    <location>
        <begin position="50"/>
        <end position="80"/>
    </location>
</feature>